<dbReference type="SUPFAM" id="SSF75217">
    <property type="entry name" value="alpha/beta knot"/>
    <property type="match status" value="1"/>
</dbReference>
<evidence type="ECO:0000256" key="5">
    <source>
        <dbReference type="ARBA" id="ARBA00022490"/>
    </source>
</evidence>
<dbReference type="RefSeq" id="WP_109823678.1">
    <property type="nucleotide sequence ID" value="NZ_QGKL01000032.1"/>
</dbReference>
<dbReference type="SUPFAM" id="SSF88697">
    <property type="entry name" value="PUA domain-like"/>
    <property type="match status" value="1"/>
</dbReference>
<dbReference type="OrthoDB" id="9815641at2"/>
<dbReference type="Gene3D" id="3.40.1280.10">
    <property type="match status" value="1"/>
</dbReference>
<dbReference type="Pfam" id="PF20260">
    <property type="entry name" value="PUA_4"/>
    <property type="match status" value="1"/>
</dbReference>
<dbReference type="EMBL" id="QGKL01000032">
    <property type="protein sequence ID" value="PWQ95750.1"/>
    <property type="molecule type" value="Genomic_DNA"/>
</dbReference>
<evidence type="ECO:0000256" key="7">
    <source>
        <dbReference type="ARBA" id="ARBA00022603"/>
    </source>
</evidence>
<keyword evidence="8 12" id="KW-0808">Transferase</keyword>
<dbReference type="InterPro" id="IPR029026">
    <property type="entry name" value="tRNA_m1G_MTases_N"/>
</dbReference>
<feature type="domain" description="Ribosomal RNA small subunit methyltransferase E methyltransferase" evidence="13">
    <location>
        <begin position="75"/>
        <end position="235"/>
    </location>
</feature>
<keyword evidence="7 12" id="KW-0489">Methyltransferase</keyword>
<dbReference type="GO" id="GO:0070475">
    <property type="term" value="P:rRNA base methylation"/>
    <property type="evidence" value="ECO:0007669"/>
    <property type="project" value="TreeGrafter"/>
</dbReference>
<dbReference type="PANTHER" id="PTHR30027">
    <property type="entry name" value="RIBOSOMAL RNA SMALL SUBUNIT METHYLTRANSFERASE E"/>
    <property type="match status" value="1"/>
</dbReference>
<dbReference type="CDD" id="cd18084">
    <property type="entry name" value="RsmE-like"/>
    <property type="match status" value="1"/>
</dbReference>
<name>A0A317CHI6_9GAMM</name>
<evidence type="ECO:0000256" key="1">
    <source>
        <dbReference type="ARBA" id="ARBA00004496"/>
    </source>
</evidence>
<comment type="caution">
    <text evidence="15">The sequence shown here is derived from an EMBL/GenBank/DDBJ whole genome shotgun (WGS) entry which is preliminary data.</text>
</comment>
<dbReference type="InterPro" id="IPR046887">
    <property type="entry name" value="RsmE_PUA-like"/>
</dbReference>
<comment type="similarity">
    <text evidence="2 12">Belongs to the RNA methyltransferase RsmE family.</text>
</comment>
<dbReference type="NCBIfam" id="NF008692">
    <property type="entry name" value="PRK11713.1-5"/>
    <property type="match status" value="1"/>
</dbReference>
<dbReference type="PIRSF" id="PIRSF015601">
    <property type="entry name" value="MTase_slr0722"/>
    <property type="match status" value="1"/>
</dbReference>
<dbReference type="NCBIfam" id="TIGR00046">
    <property type="entry name" value="RsmE family RNA methyltransferase"/>
    <property type="match status" value="1"/>
</dbReference>
<sequence>MRIPRYYIDQALNCDEQLALPEELHRHAVQVLRGKVDDALILFNGQGGEYHAHFTEVNKRNSTVLITKHDEIDRESPLEITLVLALIKSDKFDFALQKAVEMGVTCIQPVIAARSVLNLKGNRLEKKAAHWLGVIHAACEQSGRTRVPELLDALAFNDYLMQNDDTLRLAMLPTATESLDTLEKPSQPISLLVGPEGGFREDEVELMQQQGVQTILFGPRILRAETAVIAGIALCQSYWGDL</sequence>
<dbReference type="InterPro" id="IPR015947">
    <property type="entry name" value="PUA-like_sf"/>
</dbReference>
<keyword evidence="5 12" id="KW-0963">Cytoplasm</keyword>
<evidence type="ECO:0000256" key="6">
    <source>
        <dbReference type="ARBA" id="ARBA00022552"/>
    </source>
</evidence>
<accession>A0A317CHI6</accession>
<evidence type="ECO:0000313" key="16">
    <source>
        <dbReference type="Proteomes" id="UP000245506"/>
    </source>
</evidence>
<dbReference type="Proteomes" id="UP000245506">
    <property type="component" value="Unassembled WGS sequence"/>
</dbReference>
<evidence type="ECO:0000256" key="9">
    <source>
        <dbReference type="ARBA" id="ARBA00022691"/>
    </source>
</evidence>
<reference evidence="15 16" key="1">
    <citation type="submission" date="2018-05" db="EMBL/GenBank/DDBJ databases">
        <title>Leucothrix arctica sp. nov., isolated from Arctic seawater.</title>
        <authorList>
            <person name="Choi A."/>
            <person name="Baek K."/>
        </authorList>
    </citation>
    <scope>NUCLEOTIDE SEQUENCE [LARGE SCALE GENOMIC DNA]</scope>
    <source>
        <strain evidence="15 16">IMCC9719</strain>
    </source>
</reference>
<dbReference type="InterPro" id="IPR046886">
    <property type="entry name" value="RsmE_MTase_dom"/>
</dbReference>
<dbReference type="EC" id="2.1.1.193" evidence="3 12"/>
<protein>
    <recommendedName>
        <fullName evidence="4 12">Ribosomal RNA small subunit methyltransferase E</fullName>
        <ecNumber evidence="3 12">2.1.1.193</ecNumber>
    </recommendedName>
</protein>
<evidence type="ECO:0000256" key="12">
    <source>
        <dbReference type="PIRNR" id="PIRNR015601"/>
    </source>
</evidence>
<evidence type="ECO:0000256" key="11">
    <source>
        <dbReference type="ARBA" id="ARBA00047944"/>
    </source>
</evidence>
<gene>
    <name evidence="15" type="ORF">DKT75_12000</name>
</gene>
<feature type="domain" description="Ribosomal RNA small subunit methyltransferase E PUA-like" evidence="14">
    <location>
        <begin position="26"/>
        <end position="66"/>
    </location>
</feature>
<proteinExistence type="inferred from homology"/>
<evidence type="ECO:0000256" key="2">
    <source>
        <dbReference type="ARBA" id="ARBA00005528"/>
    </source>
</evidence>
<evidence type="ECO:0000313" key="15">
    <source>
        <dbReference type="EMBL" id="PWQ95750.1"/>
    </source>
</evidence>
<dbReference type="GO" id="GO:0070042">
    <property type="term" value="F:rRNA (uridine-N3-)-methyltransferase activity"/>
    <property type="evidence" value="ECO:0007669"/>
    <property type="project" value="TreeGrafter"/>
</dbReference>
<dbReference type="GO" id="GO:0005737">
    <property type="term" value="C:cytoplasm"/>
    <property type="evidence" value="ECO:0007669"/>
    <property type="project" value="UniProtKB-SubCell"/>
</dbReference>
<evidence type="ECO:0000259" key="14">
    <source>
        <dbReference type="Pfam" id="PF20260"/>
    </source>
</evidence>
<keyword evidence="9 12" id="KW-0949">S-adenosyl-L-methionine</keyword>
<evidence type="ECO:0000256" key="8">
    <source>
        <dbReference type="ARBA" id="ARBA00022679"/>
    </source>
</evidence>
<dbReference type="AlphaFoldDB" id="A0A317CHI6"/>
<keyword evidence="6 12" id="KW-0698">rRNA processing</keyword>
<keyword evidence="16" id="KW-1185">Reference proteome</keyword>
<comment type="function">
    <text evidence="10 12">Specifically methylates the N3 position of the uracil ring of uridine 1498 (m3U1498) in 16S rRNA. Acts on the fully assembled 30S ribosomal subunit.</text>
</comment>
<organism evidence="15 16">
    <name type="scientific">Leucothrix arctica</name>
    <dbReference type="NCBI Taxonomy" id="1481894"/>
    <lineage>
        <taxon>Bacteria</taxon>
        <taxon>Pseudomonadati</taxon>
        <taxon>Pseudomonadota</taxon>
        <taxon>Gammaproteobacteria</taxon>
        <taxon>Thiotrichales</taxon>
        <taxon>Thiotrichaceae</taxon>
        <taxon>Leucothrix</taxon>
    </lineage>
</organism>
<evidence type="ECO:0000256" key="10">
    <source>
        <dbReference type="ARBA" id="ARBA00025699"/>
    </source>
</evidence>
<dbReference type="InterPro" id="IPR006700">
    <property type="entry name" value="RsmE"/>
</dbReference>
<comment type="catalytic activity">
    <reaction evidence="11 12">
        <text>uridine(1498) in 16S rRNA + S-adenosyl-L-methionine = N(3)-methyluridine(1498) in 16S rRNA + S-adenosyl-L-homocysteine + H(+)</text>
        <dbReference type="Rhea" id="RHEA:42920"/>
        <dbReference type="Rhea" id="RHEA-COMP:10283"/>
        <dbReference type="Rhea" id="RHEA-COMP:10284"/>
        <dbReference type="ChEBI" id="CHEBI:15378"/>
        <dbReference type="ChEBI" id="CHEBI:57856"/>
        <dbReference type="ChEBI" id="CHEBI:59789"/>
        <dbReference type="ChEBI" id="CHEBI:65315"/>
        <dbReference type="ChEBI" id="CHEBI:74502"/>
        <dbReference type="EC" id="2.1.1.193"/>
    </reaction>
</comment>
<evidence type="ECO:0000256" key="3">
    <source>
        <dbReference type="ARBA" id="ARBA00012328"/>
    </source>
</evidence>
<dbReference type="Pfam" id="PF04452">
    <property type="entry name" value="Methyltrans_RNA"/>
    <property type="match status" value="1"/>
</dbReference>
<dbReference type="Gene3D" id="2.40.240.20">
    <property type="entry name" value="Hypothetical PUA domain-like, domain 1"/>
    <property type="match status" value="1"/>
</dbReference>
<dbReference type="PANTHER" id="PTHR30027:SF3">
    <property type="entry name" value="16S RRNA (URACIL(1498)-N(3))-METHYLTRANSFERASE"/>
    <property type="match status" value="1"/>
</dbReference>
<evidence type="ECO:0000259" key="13">
    <source>
        <dbReference type="Pfam" id="PF04452"/>
    </source>
</evidence>
<evidence type="ECO:0000256" key="4">
    <source>
        <dbReference type="ARBA" id="ARBA00013673"/>
    </source>
</evidence>
<dbReference type="InterPro" id="IPR029028">
    <property type="entry name" value="Alpha/beta_knot_MTases"/>
</dbReference>
<comment type="subcellular location">
    <subcellularLocation>
        <location evidence="1 12">Cytoplasm</location>
    </subcellularLocation>
</comment>